<feature type="binding site" evidence="7">
    <location>
        <position position="225"/>
    </location>
    <ligand>
        <name>Zn(2+)</name>
        <dbReference type="ChEBI" id="CHEBI:29105"/>
        <label>3</label>
    </ligand>
</feature>
<evidence type="ECO:0000256" key="7">
    <source>
        <dbReference type="HAMAP-Rule" id="MF_00152"/>
    </source>
</evidence>
<feature type="binding site" evidence="7">
    <location>
        <position position="143"/>
    </location>
    <ligand>
        <name>Zn(2+)</name>
        <dbReference type="ChEBI" id="CHEBI:29105"/>
        <label>2</label>
    </ligand>
</feature>
<protein>
    <recommendedName>
        <fullName evidence="7">Probable endonuclease 4</fullName>
        <ecNumber evidence="7">3.1.21.2</ecNumber>
    </recommendedName>
    <alternativeName>
        <fullName evidence="7">Endodeoxyribonuclease IV</fullName>
    </alternativeName>
    <alternativeName>
        <fullName evidence="7">Endonuclease IV</fullName>
    </alternativeName>
</protein>
<feature type="binding site" evidence="7">
    <location>
        <position position="223"/>
    </location>
    <ligand>
        <name>Zn(2+)</name>
        <dbReference type="ChEBI" id="CHEBI:29105"/>
        <label>3</label>
    </ligand>
</feature>
<dbReference type="RefSeq" id="WP_280102346.1">
    <property type="nucleotide sequence ID" value="NZ_CP122979.1"/>
</dbReference>
<feature type="binding site" evidence="7">
    <location>
        <position position="108"/>
    </location>
    <ligand>
        <name>Zn(2+)</name>
        <dbReference type="ChEBI" id="CHEBI:29105"/>
        <label>1</label>
    </ligand>
</feature>
<feature type="domain" description="Xylose isomerase-like TIM barrel" evidence="8">
    <location>
        <begin position="24"/>
        <end position="274"/>
    </location>
</feature>
<evidence type="ECO:0000313" key="9">
    <source>
        <dbReference type="EMBL" id="WGI37043.1"/>
    </source>
</evidence>
<reference evidence="9" key="1">
    <citation type="submission" date="2023-04" db="EMBL/GenBank/DDBJ databases">
        <title>Completed genome of Mycoplasma lagogenitalium type strain 12MS.</title>
        <authorList>
            <person name="Spergser J."/>
        </authorList>
    </citation>
    <scope>NUCLEOTIDE SEQUENCE</scope>
    <source>
        <strain evidence="9">12MS</strain>
    </source>
</reference>
<evidence type="ECO:0000259" key="8">
    <source>
        <dbReference type="Pfam" id="PF01261"/>
    </source>
</evidence>
<gene>
    <name evidence="7" type="primary">nfo</name>
    <name evidence="9" type="ORF">QEG99_02045</name>
</gene>
<accession>A0ABY8LUY5</accession>
<dbReference type="PANTHER" id="PTHR21445">
    <property type="entry name" value="ENDONUCLEASE IV ENDODEOXYRIBONUCLEASE IV"/>
    <property type="match status" value="1"/>
</dbReference>
<dbReference type="EMBL" id="CP122979">
    <property type="protein sequence ID" value="WGI37043.1"/>
    <property type="molecule type" value="Genomic_DNA"/>
</dbReference>
<dbReference type="CDD" id="cd00019">
    <property type="entry name" value="AP2Ec"/>
    <property type="match status" value="1"/>
</dbReference>
<feature type="binding site" evidence="7">
    <location>
        <position position="179"/>
    </location>
    <ligand>
        <name>Zn(2+)</name>
        <dbReference type="ChEBI" id="CHEBI:29105"/>
        <label>3</label>
    </ligand>
</feature>
<keyword evidence="10" id="KW-1185">Reference proteome</keyword>
<evidence type="ECO:0000313" key="10">
    <source>
        <dbReference type="Proteomes" id="UP001179842"/>
    </source>
</evidence>
<dbReference type="NCBIfam" id="NF002196">
    <property type="entry name" value="PRK01060.1-1"/>
    <property type="match status" value="1"/>
</dbReference>
<keyword evidence="6 7" id="KW-0234">DNA repair</keyword>
<evidence type="ECO:0000256" key="5">
    <source>
        <dbReference type="ARBA" id="ARBA00022833"/>
    </source>
</evidence>
<feature type="binding site" evidence="7">
    <location>
        <position position="255"/>
    </location>
    <ligand>
        <name>Zn(2+)</name>
        <dbReference type="ChEBI" id="CHEBI:29105"/>
        <label>2</label>
    </ligand>
</feature>
<dbReference type="Gene3D" id="3.20.20.150">
    <property type="entry name" value="Divalent-metal-dependent TIM barrel enzymes"/>
    <property type="match status" value="1"/>
</dbReference>
<evidence type="ECO:0000256" key="3">
    <source>
        <dbReference type="ARBA" id="ARBA00022763"/>
    </source>
</evidence>
<dbReference type="HAMAP" id="MF_00152">
    <property type="entry name" value="Nfo"/>
    <property type="match status" value="1"/>
</dbReference>
<dbReference type="InterPro" id="IPR036237">
    <property type="entry name" value="Xyl_isomerase-like_sf"/>
</dbReference>
<dbReference type="InterPro" id="IPR013022">
    <property type="entry name" value="Xyl_isomerase-like_TIM-brl"/>
</dbReference>
<proteinExistence type="inferred from homology"/>
<dbReference type="SMART" id="SM00518">
    <property type="entry name" value="AP2Ec"/>
    <property type="match status" value="1"/>
</dbReference>
<feature type="binding site" evidence="7">
    <location>
        <position position="143"/>
    </location>
    <ligand>
        <name>Zn(2+)</name>
        <dbReference type="ChEBI" id="CHEBI:29105"/>
        <label>1</label>
    </ligand>
</feature>
<dbReference type="PANTHER" id="PTHR21445:SF0">
    <property type="entry name" value="APURINIC-APYRIMIDINIC ENDONUCLEASE"/>
    <property type="match status" value="1"/>
</dbReference>
<keyword evidence="4 7" id="KW-0378">Hydrolase</keyword>
<name>A0ABY8LUY5_9BACT</name>
<dbReference type="InterPro" id="IPR001719">
    <property type="entry name" value="AP_endonuc_2"/>
</dbReference>
<dbReference type="InterPro" id="IPR018246">
    <property type="entry name" value="AP_endonuc_F2_Zn_BS"/>
</dbReference>
<keyword evidence="2 7" id="KW-0479">Metal-binding</keyword>
<evidence type="ECO:0000256" key="2">
    <source>
        <dbReference type="ARBA" id="ARBA00022723"/>
    </source>
</evidence>
<keyword evidence="7" id="KW-0540">Nuclease</keyword>
<feature type="binding site" evidence="7">
    <location>
        <position position="70"/>
    </location>
    <ligand>
        <name>Zn(2+)</name>
        <dbReference type="ChEBI" id="CHEBI:29105"/>
        <label>1</label>
    </ligand>
</feature>
<feature type="binding site" evidence="7">
    <location>
        <position position="210"/>
    </location>
    <ligand>
        <name>Zn(2+)</name>
        <dbReference type="ChEBI" id="CHEBI:29105"/>
        <label>2</label>
    </ligand>
</feature>
<feature type="binding site" evidence="7">
    <location>
        <position position="176"/>
    </location>
    <ligand>
        <name>Zn(2+)</name>
        <dbReference type="ChEBI" id="CHEBI:29105"/>
        <label>2</label>
    </ligand>
</feature>
<dbReference type="EC" id="3.1.21.2" evidence="7"/>
<dbReference type="PROSITE" id="PS00731">
    <property type="entry name" value="AP_NUCLEASE_F2_3"/>
    <property type="match status" value="1"/>
</dbReference>
<evidence type="ECO:0000256" key="1">
    <source>
        <dbReference type="ARBA" id="ARBA00005340"/>
    </source>
</evidence>
<evidence type="ECO:0000256" key="4">
    <source>
        <dbReference type="ARBA" id="ARBA00022801"/>
    </source>
</evidence>
<dbReference type="PROSITE" id="PS00730">
    <property type="entry name" value="AP_NUCLEASE_F2_2"/>
    <property type="match status" value="1"/>
</dbReference>
<dbReference type="GO" id="GO:0008833">
    <property type="term" value="F:deoxyribonuclease IV (phage-T4-induced) activity"/>
    <property type="evidence" value="ECO:0007669"/>
    <property type="project" value="UniProtKB-EC"/>
</dbReference>
<comment type="similarity">
    <text evidence="1 7">Belongs to the AP endonuclease 2 family.</text>
</comment>
<comment type="function">
    <text evidence="7">Endonuclease IV plays a role in DNA repair. It cleaves phosphodiester bonds at apurinic or apyrimidinic (AP) sites, generating a 3'-hydroxyl group and a 5'-terminal sugar phosphate.</text>
</comment>
<comment type="cofactor">
    <cofactor evidence="7">
        <name>Zn(2+)</name>
        <dbReference type="ChEBI" id="CHEBI:29105"/>
    </cofactor>
    <text evidence="7">Binds 3 Zn(2+) ions.</text>
</comment>
<keyword evidence="7" id="KW-0255">Endonuclease</keyword>
<dbReference type="PROSITE" id="PS51432">
    <property type="entry name" value="AP_NUCLEASE_F2_4"/>
    <property type="match status" value="1"/>
</dbReference>
<dbReference type="NCBIfam" id="TIGR00587">
    <property type="entry name" value="nfo"/>
    <property type="match status" value="1"/>
</dbReference>
<dbReference type="Proteomes" id="UP001179842">
    <property type="component" value="Chromosome"/>
</dbReference>
<evidence type="ECO:0000256" key="6">
    <source>
        <dbReference type="ARBA" id="ARBA00023204"/>
    </source>
</evidence>
<dbReference type="SUPFAM" id="SSF51658">
    <property type="entry name" value="Xylose isomerase-like"/>
    <property type="match status" value="1"/>
</dbReference>
<comment type="catalytic activity">
    <reaction evidence="7">
        <text>Endonucleolytic cleavage to 5'-phosphooligonucleotide end-products.</text>
        <dbReference type="EC" id="3.1.21.2"/>
    </reaction>
</comment>
<sequence>MIKLGSHVSFKKPNYLYGAIEESLKNGANCAMIYLGAPQTTLRTNVENYKLYEYLSEFKDLISPTDIVVHAPYITNVANPEKSEFAINFLIEEIERMNYIGAKYLVLHPGSHTSFTRQESIEQLIKSINYILEKTKNVEIIIETMSGKGTEIGTNFDELIYMMKNIKSDRKGICLDTCHIWDAGYNLEKYDEFINLIKEKGVLKYLKVIHLNDSKNPLNSHKDRHANIGEGYIDKKILKKIVHDPLFDNIPIILETPWKDEGPIYDQEIEYLLKLD</sequence>
<keyword evidence="3 7" id="KW-0227">DNA damage</keyword>
<organism evidence="9 10">
    <name type="scientific">Mesomycoplasma lagogenitalium</name>
    <dbReference type="NCBI Taxonomy" id="171286"/>
    <lineage>
        <taxon>Bacteria</taxon>
        <taxon>Bacillati</taxon>
        <taxon>Mycoplasmatota</taxon>
        <taxon>Mycoplasmoidales</taxon>
        <taxon>Metamycoplasmataceae</taxon>
        <taxon>Mesomycoplasma</taxon>
    </lineage>
</organism>
<dbReference type="Pfam" id="PF01261">
    <property type="entry name" value="AP_endonuc_2"/>
    <property type="match status" value="1"/>
</dbReference>
<keyword evidence="5 7" id="KW-0862">Zinc</keyword>